<sequence length="212" mass="24296">MKNFTNKMSAIKFTPPRHEEHQQHQLQQKCLAEKLHCKASKAAYTTSKKDWLELFNNYNNNYLMLNPQQQLASPTLHWNYEHSSYFRFRFEIKTLSYVAASTAGTWLCILFPHFKYSSTITTTTTTAATRPNYVKNYYPIKQRHSVNNNKTLCWLTLTLILLSGIWNTTATVRAFDIAQCKHPLGMESGAIADFQISASTAHDMGNVGPQHA</sequence>
<dbReference type="Gene3D" id="2.60.120.260">
    <property type="entry name" value="Galactose-binding domain-like"/>
    <property type="match status" value="1"/>
</dbReference>
<evidence type="ECO:0000313" key="3">
    <source>
        <dbReference type="Proteomes" id="UP000095300"/>
    </source>
</evidence>
<dbReference type="Proteomes" id="UP000095300">
    <property type="component" value="Unassembled WGS sequence"/>
</dbReference>
<reference evidence="2" key="1">
    <citation type="submission" date="2020-05" db="UniProtKB">
        <authorList>
            <consortium name="EnsemblMetazoa"/>
        </authorList>
    </citation>
    <scope>IDENTIFICATION</scope>
    <source>
        <strain evidence="2">USDA</strain>
    </source>
</reference>
<name>A0A1I8PJ44_STOCA</name>
<feature type="domain" description="F5/8 type C" evidence="1">
    <location>
        <begin position="180"/>
        <end position="212"/>
    </location>
</feature>
<keyword evidence="3" id="KW-1185">Reference proteome</keyword>
<dbReference type="EnsemblMetazoa" id="SCAU008508-RA">
    <property type="protein sequence ID" value="SCAU008508-PA"/>
    <property type="gene ID" value="SCAU008508"/>
</dbReference>
<evidence type="ECO:0000313" key="2">
    <source>
        <dbReference type="EnsemblMetazoa" id="SCAU008508-PA"/>
    </source>
</evidence>
<gene>
    <name evidence="2" type="primary">106091775</name>
</gene>
<accession>A0A1I8PJ44</accession>
<dbReference type="PROSITE" id="PS50022">
    <property type="entry name" value="FA58C_3"/>
    <property type="match status" value="1"/>
</dbReference>
<dbReference type="VEuPathDB" id="VectorBase:SCAU008508"/>
<dbReference type="AlphaFoldDB" id="A0A1I8PJ44"/>
<organism evidence="2 3">
    <name type="scientific">Stomoxys calcitrans</name>
    <name type="common">Stable fly</name>
    <name type="synonym">Conops calcitrans</name>
    <dbReference type="NCBI Taxonomy" id="35570"/>
    <lineage>
        <taxon>Eukaryota</taxon>
        <taxon>Metazoa</taxon>
        <taxon>Ecdysozoa</taxon>
        <taxon>Arthropoda</taxon>
        <taxon>Hexapoda</taxon>
        <taxon>Insecta</taxon>
        <taxon>Pterygota</taxon>
        <taxon>Neoptera</taxon>
        <taxon>Endopterygota</taxon>
        <taxon>Diptera</taxon>
        <taxon>Brachycera</taxon>
        <taxon>Muscomorpha</taxon>
        <taxon>Muscoidea</taxon>
        <taxon>Muscidae</taxon>
        <taxon>Stomoxys</taxon>
    </lineage>
</organism>
<protein>
    <recommendedName>
        <fullName evidence="1">F5/8 type C domain-containing protein</fullName>
    </recommendedName>
</protein>
<proteinExistence type="predicted"/>
<dbReference type="InterPro" id="IPR000421">
    <property type="entry name" value="FA58C"/>
</dbReference>
<evidence type="ECO:0000259" key="1">
    <source>
        <dbReference type="PROSITE" id="PS50022"/>
    </source>
</evidence>